<dbReference type="PANTHER" id="PTHR42973">
    <property type="entry name" value="BINDING OXIDOREDUCTASE, PUTATIVE (AFU_ORTHOLOGUE AFUA_1G17690)-RELATED"/>
    <property type="match status" value="1"/>
</dbReference>
<dbReference type="InterPro" id="IPR006311">
    <property type="entry name" value="TAT_signal"/>
</dbReference>
<feature type="chain" id="PRO_5021204022" evidence="6">
    <location>
        <begin position="28"/>
        <end position="498"/>
    </location>
</feature>
<keyword evidence="4" id="KW-0274">FAD</keyword>
<dbReference type="EMBL" id="SRID01000456">
    <property type="protein sequence ID" value="TGA89914.1"/>
    <property type="molecule type" value="Genomic_DNA"/>
</dbReference>
<dbReference type="SUPFAM" id="SSF56176">
    <property type="entry name" value="FAD-binding/transporter-associated domain-like"/>
    <property type="match status" value="1"/>
</dbReference>
<dbReference type="PROSITE" id="PS51387">
    <property type="entry name" value="FAD_PCMH"/>
    <property type="match status" value="1"/>
</dbReference>
<keyword evidence="3" id="KW-0285">Flavoprotein</keyword>
<keyword evidence="6" id="KW-0732">Signal</keyword>
<comment type="caution">
    <text evidence="8">The sequence shown here is derived from an EMBL/GenBank/DDBJ whole genome shotgun (WGS) entry which is preliminary data.</text>
</comment>
<accession>A0A4Z0G665</accession>
<dbReference type="AlphaFoldDB" id="A0A4Z0G665"/>
<evidence type="ECO:0000256" key="2">
    <source>
        <dbReference type="ARBA" id="ARBA00005466"/>
    </source>
</evidence>
<reference evidence="8 9" key="1">
    <citation type="submission" date="2019-03" db="EMBL/GenBank/DDBJ databases">
        <authorList>
            <person name="Gonzalez-Pimentel J.L."/>
        </authorList>
    </citation>
    <scope>NUCLEOTIDE SEQUENCE [LARGE SCALE GENOMIC DNA]</scope>
    <source>
        <strain evidence="8 9">JCM 31289</strain>
    </source>
</reference>
<feature type="signal peptide" evidence="6">
    <location>
        <begin position="1"/>
        <end position="27"/>
    </location>
</feature>
<dbReference type="PROSITE" id="PS51318">
    <property type="entry name" value="TAT"/>
    <property type="match status" value="1"/>
</dbReference>
<feature type="domain" description="FAD-binding PCMH-type" evidence="7">
    <location>
        <begin position="61"/>
        <end position="230"/>
    </location>
</feature>
<dbReference type="InterPro" id="IPR016167">
    <property type="entry name" value="FAD-bd_PCMH_sub1"/>
</dbReference>
<dbReference type="InterPro" id="IPR016169">
    <property type="entry name" value="FAD-bd_PCMH_sub2"/>
</dbReference>
<name>A0A4Z0G665_9ACTN</name>
<gene>
    <name evidence="8" type="ORF">E4099_29010</name>
</gene>
<dbReference type="InterPro" id="IPR012951">
    <property type="entry name" value="BBE"/>
</dbReference>
<evidence type="ECO:0000256" key="6">
    <source>
        <dbReference type="SAM" id="SignalP"/>
    </source>
</evidence>
<protein>
    <submittedName>
        <fullName evidence="8">FAD-binding oxidoreductase</fullName>
    </submittedName>
</protein>
<dbReference type="Gene3D" id="3.40.462.20">
    <property type="match status" value="1"/>
</dbReference>
<dbReference type="GO" id="GO:0071949">
    <property type="term" value="F:FAD binding"/>
    <property type="evidence" value="ECO:0007669"/>
    <property type="project" value="InterPro"/>
</dbReference>
<evidence type="ECO:0000256" key="3">
    <source>
        <dbReference type="ARBA" id="ARBA00022630"/>
    </source>
</evidence>
<dbReference type="Proteomes" id="UP000297948">
    <property type="component" value="Unassembled WGS sequence"/>
</dbReference>
<proteinExistence type="inferred from homology"/>
<evidence type="ECO:0000256" key="4">
    <source>
        <dbReference type="ARBA" id="ARBA00022827"/>
    </source>
</evidence>
<dbReference type="Pfam" id="PF01565">
    <property type="entry name" value="FAD_binding_4"/>
    <property type="match status" value="1"/>
</dbReference>
<dbReference type="Gene3D" id="3.30.465.10">
    <property type="match status" value="1"/>
</dbReference>
<evidence type="ECO:0000313" key="8">
    <source>
        <dbReference type="EMBL" id="TGA89914.1"/>
    </source>
</evidence>
<dbReference type="InterPro" id="IPR036318">
    <property type="entry name" value="FAD-bd_PCMH-like_sf"/>
</dbReference>
<keyword evidence="5" id="KW-0560">Oxidoreductase</keyword>
<sequence>MIKRRTLLGACGTAAALTALHTAPARAHTPWEQLRGHLTGTLVLPEDPFYATARQLELQQYDTIAPQAVAYCVNAADVALCLAFAQHHDIPLAPRSGGHSLGGYSTTTGLIVDVSRLNRIALHGESVTFGPGAHNVDLLTTLAPAGLAVAGGACPTVAAGGFVQGGGLGFLTRPLGMACDALTSAQVVLADGRTVTASPQQHKDLFWAIRGAGGGNFGIVTSYTATPHPVTDVATSTLVFAYDTALDMIDGYTRWLAHAPRTIGGACVVTLADAAPGNTPVPAIRLVSTGTATELADETGRLLALTGPPATRTDTTLPYRTLMMGVYGCATKTTEQCHRADIHPEGQLTRPAFGLERSRMFKAPIARSGWASALAVFDAHRQAGQIHQLQVLPLGGADSDLDRRATAYVHRDSLFTTNYLATIPAAATDEGKAAARLWVDRGFAAIDPYSSGETYQNFIDPALTNWKWAYYAENYPRLSQTKAAYDPCGLFTHAQSIR</sequence>
<dbReference type="Pfam" id="PF08031">
    <property type="entry name" value="BBE"/>
    <property type="match status" value="1"/>
</dbReference>
<dbReference type="InterPro" id="IPR006094">
    <property type="entry name" value="Oxid_FAD_bind_N"/>
</dbReference>
<evidence type="ECO:0000256" key="5">
    <source>
        <dbReference type="ARBA" id="ARBA00023002"/>
    </source>
</evidence>
<comment type="similarity">
    <text evidence="2">Belongs to the oxygen-dependent FAD-linked oxidoreductase family.</text>
</comment>
<evidence type="ECO:0000313" key="9">
    <source>
        <dbReference type="Proteomes" id="UP000297948"/>
    </source>
</evidence>
<comment type="cofactor">
    <cofactor evidence="1">
        <name>FAD</name>
        <dbReference type="ChEBI" id="CHEBI:57692"/>
    </cofactor>
</comment>
<evidence type="ECO:0000259" key="7">
    <source>
        <dbReference type="PROSITE" id="PS51387"/>
    </source>
</evidence>
<evidence type="ECO:0000256" key="1">
    <source>
        <dbReference type="ARBA" id="ARBA00001974"/>
    </source>
</evidence>
<dbReference type="InterPro" id="IPR050416">
    <property type="entry name" value="FAD-linked_Oxidoreductase"/>
</dbReference>
<organism evidence="8 9">
    <name type="scientific">Streptomyces palmae</name>
    <dbReference type="NCBI Taxonomy" id="1701085"/>
    <lineage>
        <taxon>Bacteria</taxon>
        <taxon>Bacillati</taxon>
        <taxon>Actinomycetota</taxon>
        <taxon>Actinomycetes</taxon>
        <taxon>Kitasatosporales</taxon>
        <taxon>Streptomycetaceae</taxon>
        <taxon>Streptomyces</taxon>
    </lineage>
</organism>
<dbReference type="InterPro" id="IPR006093">
    <property type="entry name" value="Oxy_OxRdtase_FAD_BS"/>
</dbReference>
<dbReference type="PROSITE" id="PS00862">
    <property type="entry name" value="OX2_COVAL_FAD"/>
    <property type="match status" value="1"/>
</dbReference>
<dbReference type="RefSeq" id="WP_135342091.1">
    <property type="nucleotide sequence ID" value="NZ_JBHLTX010000014.1"/>
</dbReference>
<keyword evidence="9" id="KW-1185">Reference proteome</keyword>
<dbReference type="InterPro" id="IPR016166">
    <property type="entry name" value="FAD-bd_PCMH"/>
</dbReference>
<dbReference type="Gene3D" id="3.30.43.10">
    <property type="entry name" value="Uridine Diphospho-n-acetylenolpyruvylglucosamine Reductase, domain 2"/>
    <property type="match status" value="1"/>
</dbReference>
<dbReference type="PANTHER" id="PTHR42973:SF39">
    <property type="entry name" value="FAD-BINDING PCMH-TYPE DOMAIN-CONTAINING PROTEIN"/>
    <property type="match status" value="1"/>
</dbReference>
<dbReference type="OrthoDB" id="545125at2"/>
<dbReference type="GO" id="GO:0016491">
    <property type="term" value="F:oxidoreductase activity"/>
    <property type="evidence" value="ECO:0007669"/>
    <property type="project" value="UniProtKB-KW"/>
</dbReference>